<feature type="transmembrane region" description="Helical" evidence="1">
    <location>
        <begin position="171"/>
        <end position="195"/>
    </location>
</feature>
<feature type="transmembrane region" description="Helical" evidence="1">
    <location>
        <begin position="202"/>
        <end position="223"/>
    </location>
</feature>
<dbReference type="HOGENOM" id="CLU_494027_0_0_2"/>
<dbReference type="EMBL" id="CP007536">
    <property type="protein sequence ID" value="AIC15116.1"/>
    <property type="molecule type" value="Genomic_DNA"/>
</dbReference>
<feature type="transmembrane region" description="Helical" evidence="1">
    <location>
        <begin position="106"/>
        <end position="125"/>
    </location>
</feature>
<dbReference type="KEGG" id="nvn:NVIE_008930"/>
<accession>A0A060HNH5</accession>
<feature type="transmembrane region" description="Helical" evidence="1">
    <location>
        <begin position="229"/>
        <end position="249"/>
    </location>
</feature>
<keyword evidence="1" id="KW-0472">Membrane</keyword>
<feature type="transmembrane region" description="Helical" evidence="1">
    <location>
        <begin position="146"/>
        <end position="165"/>
    </location>
</feature>
<organism evidence="2 3">
    <name type="scientific">Nitrososphaera viennensis EN76</name>
    <dbReference type="NCBI Taxonomy" id="926571"/>
    <lineage>
        <taxon>Archaea</taxon>
        <taxon>Nitrososphaerota</taxon>
        <taxon>Nitrososphaeria</taxon>
        <taxon>Nitrososphaerales</taxon>
        <taxon>Nitrososphaeraceae</taxon>
        <taxon>Nitrososphaera</taxon>
    </lineage>
</organism>
<keyword evidence="1" id="KW-1133">Transmembrane helix</keyword>
<feature type="transmembrane region" description="Helical" evidence="1">
    <location>
        <begin position="67"/>
        <end position="86"/>
    </location>
</feature>
<protein>
    <submittedName>
        <fullName evidence="2">Uncharacterized protein</fullName>
    </submittedName>
</protein>
<sequence>MRLILPASTISCLVLAPFLFEAYTFSLYVKGDGTFFTFSGARLWFFLISELCLGTILAMLSSTFRGILLRLILSASALSILILLLFQFCDHRQCYDSGPGNMGWLTLWALLFVTVSTGMLVGLVLKKKADFANNKNHVRSRSIAGFVFSNTTCLFLAYYPYAILYNTSQEYAVGIPLLIYAATVPFALSGIVASLFDIRKALLSSVCIGMASGPVLIALFYSFRTSGSVLVPLVVIVIGTATTILARKYAHDLLAKQQNHNAYGTKKKAAAMACVVIITGFFISASHPFLDVPMDLEKTGSSGHQTENVSWNLPTYYSGLIYTHEHFPTKRVEIEVDFADLNQSILQNGSPVLAGMGAQSPNCCKDGLDYGYRADILFGSNGNRYLVARAWGVCDQNVACSAMPWQQEIHKGIVPLQSESRRVALAMEIDSDERFARWYYKTAADDRWSVFSSFQLPDIENPYFNIGDFKDISPLAVLFNPPSGVAHFYQFGIASSNKAALDYGKASISFSCPAYYTIDDNQRHCISEVEPVKDGGSHWKALWKWGATLPY</sequence>
<keyword evidence="1" id="KW-0812">Transmembrane</keyword>
<dbReference type="Proteomes" id="UP000027093">
    <property type="component" value="Chromosome"/>
</dbReference>
<proteinExistence type="predicted"/>
<evidence type="ECO:0000313" key="3">
    <source>
        <dbReference type="Proteomes" id="UP000027093"/>
    </source>
</evidence>
<feature type="transmembrane region" description="Helical" evidence="1">
    <location>
        <begin position="269"/>
        <end position="290"/>
    </location>
</feature>
<evidence type="ECO:0000256" key="1">
    <source>
        <dbReference type="SAM" id="Phobius"/>
    </source>
</evidence>
<dbReference type="AlphaFoldDB" id="A0A060HNH5"/>
<evidence type="ECO:0000313" key="2">
    <source>
        <dbReference type="EMBL" id="AIC15116.1"/>
    </source>
</evidence>
<reference evidence="2 3" key="1">
    <citation type="journal article" date="2014" name="Int. J. Syst. Evol. Microbiol.">
        <title>Nitrososphaera viennensis gen. nov., sp. nov., an aerobic and mesophilic, ammonia-oxidizing archaeon from soil and a member of the archaeal phylum Thaumarchaeota.</title>
        <authorList>
            <person name="Stieglmeier M."/>
            <person name="Klingl A."/>
            <person name="Alves R.J."/>
            <person name="Rittmann S.K."/>
            <person name="Melcher M."/>
            <person name="Leisch N."/>
            <person name="Schleper C."/>
        </authorList>
    </citation>
    <scope>NUCLEOTIDE SEQUENCE [LARGE SCALE GENOMIC DNA]</scope>
    <source>
        <strain evidence="2">EN76</strain>
    </source>
</reference>
<feature type="transmembrane region" description="Helical" evidence="1">
    <location>
        <begin position="41"/>
        <end position="60"/>
    </location>
</feature>
<keyword evidence="3" id="KW-1185">Reference proteome</keyword>
<name>A0A060HNH5_9ARCH</name>
<gene>
    <name evidence="2" type="ORF">NVIE_008930</name>
</gene>